<dbReference type="InterPro" id="IPR035906">
    <property type="entry name" value="MetI-like_sf"/>
</dbReference>
<keyword evidence="5 8" id="KW-0812">Transmembrane</keyword>
<dbReference type="RefSeq" id="WP_117329373.1">
    <property type="nucleotide sequence ID" value="NZ_QUWK01000002.1"/>
</dbReference>
<name>A0A372MKK8_9SPIR</name>
<organism evidence="10 11">
    <name type="scientific">Sphaerochaeta halotolerans</name>
    <dbReference type="NCBI Taxonomy" id="2293840"/>
    <lineage>
        <taxon>Bacteria</taxon>
        <taxon>Pseudomonadati</taxon>
        <taxon>Spirochaetota</taxon>
        <taxon>Spirochaetia</taxon>
        <taxon>Spirochaetales</taxon>
        <taxon>Sphaerochaetaceae</taxon>
        <taxon>Sphaerochaeta</taxon>
    </lineage>
</organism>
<dbReference type="EMBL" id="QUWK01000002">
    <property type="protein sequence ID" value="RFU95973.1"/>
    <property type="molecule type" value="Genomic_DNA"/>
</dbReference>
<feature type="transmembrane region" description="Helical" evidence="8">
    <location>
        <begin position="182"/>
        <end position="207"/>
    </location>
</feature>
<comment type="subcellular location">
    <subcellularLocation>
        <location evidence="1 8">Cell membrane</location>
        <topology evidence="1 8">Multi-pass membrane protein</topology>
    </subcellularLocation>
</comment>
<dbReference type="Proteomes" id="UP000264002">
    <property type="component" value="Unassembled WGS sequence"/>
</dbReference>
<feature type="transmembrane region" description="Helical" evidence="8">
    <location>
        <begin position="105"/>
        <end position="126"/>
    </location>
</feature>
<keyword evidence="11" id="KW-1185">Reference proteome</keyword>
<dbReference type="CDD" id="cd06261">
    <property type="entry name" value="TM_PBP2"/>
    <property type="match status" value="1"/>
</dbReference>
<evidence type="ECO:0000256" key="7">
    <source>
        <dbReference type="ARBA" id="ARBA00023136"/>
    </source>
</evidence>
<feature type="domain" description="ABC transmembrane type-1" evidence="9">
    <location>
        <begin position="70"/>
        <end position="261"/>
    </location>
</feature>
<gene>
    <name evidence="10" type="ORF">DYP60_02920</name>
</gene>
<keyword evidence="7 8" id="KW-0472">Membrane</keyword>
<evidence type="ECO:0000256" key="6">
    <source>
        <dbReference type="ARBA" id="ARBA00022989"/>
    </source>
</evidence>
<sequence>MKNKMGISQIALLVLLTLLAFVFLLPFYFITINSVKTFSEIMKSPAALPSSLQLKNYEIAIRQVSFFRMLFNSLVITIGSVGGMVLLGSPAAWKLVRVPSKISAVFFTIYVAAMVIPFQSVMVPLVKVASEGNLLDNRLGLILIYWGFGQPFTVFLYHGFIKGVPYELEESARLDGCNDFTMFHAIVFPLLKTITVTVIILQTLWVWNDFLLPSLILYAKDLQTIPLSINRFFGQYKNQWDKALPILVLGILPIVLFFLSLQRFMIKGIAEGAVKG</sequence>
<evidence type="ECO:0000256" key="8">
    <source>
        <dbReference type="RuleBase" id="RU363032"/>
    </source>
</evidence>
<evidence type="ECO:0000256" key="3">
    <source>
        <dbReference type="ARBA" id="ARBA00022448"/>
    </source>
</evidence>
<dbReference type="InterPro" id="IPR000515">
    <property type="entry name" value="MetI-like"/>
</dbReference>
<evidence type="ECO:0000256" key="1">
    <source>
        <dbReference type="ARBA" id="ARBA00004651"/>
    </source>
</evidence>
<evidence type="ECO:0000256" key="2">
    <source>
        <dbReference type="ARBA" id="ARBA00020515"/>
    </source>
</evidence>
<dbReference type="GO" id="GO:0055085">
    <property type="term" value="P:transmembrane transport"/>
    <property type="evidence" value="ECO:0007669"/>
    <property type="project" value="InterPro"/>
</dbReference>
<accession>A0A372MKK8</accession>
<protein>
    <recommendedName>
        <fullName evidence="2">sn-glycerol-3-phosphate transport system permease protein UgpE</fullName>
    </recommendedName>
</protein>
<dbReference type="SUPFAM" id="SSF161098">
    <property type="entry name" value="MetI-like"/>
    <property type="match status" value="1"/>
</dbReference>
<keyword evidence="3 8" id="KW-0813">Transport</keyword>
<dbReference type="Pfam" id="PF00528">
    <property type="entry name" value="BPD_transp_1"/>
    <property type="match status" value="1"/>
</dbReference>
<reference evidence="10 11" key="2">
    <citation type="submission" date="2018-09" db="EMBL/GenBank/DDBJ databases">
        <title>Genome of Sphaerochaeta halotolerans strain 4-11.</title>
        <authorList>
            <person name="Nazina T.N."/>
            <person name="Sokolova D.S."/>
        </authorList>
    </citation>
    <scope>NUCLEOTIDE SEQUENCE [LARGE SCALE GENOMIC DNA]</scope>
    <source>
        <strain evidence="10 11">4-11</strain>
    </source>
</reference>
<feature type="transmembrane region" description="Helical" evidence="8">
    <location>
        <begin position="243"/>
        <end position="261"/>
    </location>
</feature>
<dbReference type="GO" id="GO:0005886">
    <property type="term" value="C:plasma membrane"/>
    <property type="evidence" value="ECO:0007669"/>
    <property type="project" value="UniProtKB-SubCell"/>
</dbReference>
<reference evidence="11" key="1">
    <citation type="submission" date="2018-08" db="EMBL/GenBank/DDBJ databases">
        <authorList>
            <person name="Grouzdev D.S."/>
            <person name="Krutkina M.S."/>
        </authorList>
    </citation>
    <scope>NUCLEOTIDE SEQUENCE [LARGE SCALE GENOMIC DNA]</scope>
    <source>
        <strain evidence="11">4-11</strain>
    </source>
</reference>
<dbReference type="PROSITE" id="PS50928">
    <property type="entry name" value="ABC_TM1"/>
    <property type="match status" value="1"/>
</dbReference>
<evidence type="ECO:0000313" key="11">
    <source>
        <dbReference type="Proteomes" id="UP000264002"/>
    </source>
</evidence>
<dbReference type="PANTHER" id="PTHR43744">
    <property type="entry name" value="ABC TRANSPORTER PERMEASE PROTEIN MG189-RELATED-RELATED"/>
    <property type="match status" value="1"/>
</dbReference>
<evidence type="ECO:0000259" key="9">
    <source>
        <dbReference type="PROSITE" id="PS50928"/>
    </source>
</evidence>
<dbReference type="Gene3D" id="1.10.3720.10">
    <property type="entry name" value="MetI-like"/>
    <property type="match status" value="1"/>
</dbReference>
<evidence type="ECO:0000313" key="10">
    <source>
        <dbReference type="EMBL" id="RFU95973.1"/>
    </source>
</evidence>
<dbReference type="PANTHER" id="PTHR43744:SF8">
    <property type="entry name" value="SN-GLYCEROL-3-PHOSPHATE TRANSPORT SYSTEM PERMEASE PROTEIN UGPE"/>
    <property type="match status" value="1"/>
</dbReference>
<keyword evidence="6 8" id="KW-1133">Transmembrane helix</keyword>
<proteinExistence type="inferred from homology"/>
<evidence type="ECO:0000256" key="4">
    <source>
        <dbReference type="ARBA" id="ARBA00022475"/>
    </source>
</evidence>
<evidence type="ECO:0000256" key="5">
    <source>
        <dbReference type="ARBA" id="ARBA00022692"/>
    </source>
</evidence>
<feature type="transmembrane region" description="Helical" evidence="8">
    <location>
        <begin position="70"/>
        <end position="93"/>
    </location>
</feature>
<feature type="transmembrane region" description="Helical" evidence="8">
    <location>
        <begin position="138"/>
        <end position="161"/>
    </location>
</feature>
<keyword evidence="4" id="KW-1003">Cell membrane</keyword>
<comment type="caution">
    <text evidence="10">The sequence shown here is derived from an EMBL/GenBank/DDBJ whole genome shotgun (WGS) entry which is preliminary data.</text>
</comment>
<dbReference type="AlphaFoldDB" id="A0A372MKK8"/>
<comment type="similarity">
    <text evidence="8">Belongs to the binding-protein-dependent transport system permease family.</text>
</comment>